<keyword evidence="3" id="KW-1185">Reference proteome</keyword>
<dbReference type="PANTHER" id="PTHR30093">
    <property type="entry name" value="GENERAL SECRETION PATHWAY PROTEIN G"/>
    <property type="match status" value="1"/>
</dbReference>
<dbReference type="Proteomes" id="UP000315700">
    <property type="component" value="Chromosome"/>
</dbReference>
<proteinExistence type="predicted"/>
<evidence type="ECO:0000313" key="2">
    <source>
        <dbReference type="EMBL" id="QDT53160.1"/>
    </source>
</evidence>
<reference evidence="2 3" key="1">
    <citation type="submission" date="2019-02" db="EMBL/GenBank/DDBJ databases">
        <title>Deep-cultivation of Planctomycetes and their phenomic and genomic characterization uncovers novel biology.</title>
        <authorList>
            <person name="Wiegand S."/>
            <person name="Jogler M."/>
            <person name="Boedeker C."/>
            <person name="Pinto D."/>
            <person name="Vollmers J."/>
            <person name="Rivas-Marin E."/>
            <person name="Kohn T."/>
            <person name="Peeters S.H."/>
            <person name="Heuer A."/>
            <person name="Rast P."/>
            <person name="Oberbeckmann S."/>
            <person name="Bunk B."/>
            <person name="Jeske O."/>
            <person name="Meyerdierks A."/>
            <person name="Storesund J.E."/>
            <person name="Kallscheuer N."/>
            <person name="Luecker S."/>
            <person name="Lage O.M."/>
            <person name="Pohl T."/>
            <person name="Merkel B.J."/>
            <person name="Hornburger P."/>
            <person name="Mueller R.-W."/>
            <person name="Bruemmer F."/>
            <person name="Labrenz M."/>
            <person name="Spormann A.M."/>
            <person name="Op den Camp H."/>
            <person name="Overmann J."/>
            <person name="Amann R."/>
            <person name="Jetten M.S.M."/>
            <person name="Mascher T."/>
            <person name="Medema M.H."/>
            <person name="Devos D.P."/>
            <person name="Kaster A.-K."/>
            <person name="Ovreas L."/>
            <person name="Rohde M."/>
            <person name="Galperin M.Y."/>
            <person name="Jogler C."/>
        </authorList>
    </citation>
    <scope>NUCLEOTIDE SEQUENCE [LARGE SCALE GENOMIC DNA]</scope>
    <source>
        <strain evidence="2 3">Pan44</strain>
    </source>
</reference>
<dbReference type="Pfam" id="PF07596">
    <property type="entry name" value="SBP_bac_10"/>
    <property type="match status" value="1"/>
</dbReference>
<dbReference type="PANTHER" id="PTHR30093:SF2">
    <property type="entry name" value="TYPE II SECRETION SYSTEM PROTEIN H"/>
    <property type="match status" value="1"/>
</dbReference>
<dbReference type="KEGG" id="ccos:Pan44_11750"/>
<gene>
    <name evidence="2" type="ORF">Pan44_11750</name>
</gene>
<dbReference type="NCBIfam" id="TIGR04294">
    <property type="entry name" value="pre_pil_HX9DG"/>
    <property type="match status" value="1"/>
</dbReference>
<evidence type="ECO:0000313" key="3">
    <source>
        <dbReference type="Proteomes" id="UP000315700"/>
    </source>
</evidence>
<dbReference type="InterPro" id="IPR011453">
    <property type="entry name" value="DUF1559"/>
</dbReference>
<dbReference type="InParanoid" id="A0A517SAK3"/>
<evidence type="ECO:0000259" key="1">
    <source>
        <dbReference type="Pfam" id="PF07596"/>
    </source>
</evidence>
<organism evidence="2 3">
    <name type="scientific">Caulifigura coniformis</name>
    <dbReference type="NCBI Taxonomy" id="2527983"/>
    <lineage>
        <taxon>Bacteria</taxon>
        <taxon>Pseudomonadati</taxon>
        <taxon>Planctomycetota</taxon>
        <taxon>Planctomycetia</taxon>
        <taxon>Planctomycetales</taxon>
        <taxon>Planctomycetaceae</taxon>
        <taxon>Caulifigura</taxon>
    </lineage>
</organism>
<dbReference type="EMBL" id="CP036271">
    <property type="protein sequence ID" value="QDT53160.1"/>
    <property type="molecule type" value="Genomic_DNA"/>
</dbReference>
<accession>A0A517SAK3</accession>
<protein>
    <recommendedName>
        <fullName evidence="1">DUF1559 domain-containing protein</fullName>
    </recommendedName>
</protein>
<dbReference type="InterPro" id="IPR027558">
    <property type="entry name" value="Pre_pil_HX9DG_C"/>
</dbReference>
<name>A0A517SAK3_9PLAN</name>
<feature type="domain" description="DUF1559" evidence="1">
    <location>
        <begin position="1"/>
        <end position="172"/>
    </location>
</feature>
<dbReference type="AlphaFoldDB" id="A0A517SAK3"/>
<sequence length="201" mass="21638">MAAFRCASDVGPPRNNFYLVHALYETATSNYLASNGSWAFRAPLGDPGAVSSTNNGMFRQNVATRFRDLTDGTSNTIALGERAWKARSVDYSAGLVWGMYGSVVLRTTYTPPEAGGYVSIMTTAFGDMNPPRNVYGNSTDYYRRGLSSNHSGGAHVVLADGAVRFLSENMDQNGWSGGTGLVDSTLDRLFGMNDGQVLGEF</sequence>